<keyword evidence="5" id="KW-0819">tRNA processing</keyword>
<keyword evidence="7" id="KW-0547">Nucleotide-binding</keyword>
<evidence type="ECO:0000256" key="8">
    <source>
        <dbReference type="ARBA" id="ARBA00022840"/>
    </source>
</evidence>
<evidence type="ECO:0000256" key="7">
    <source>
        <dbReference type="ARBA" id="ARBA00022741"/>
    </source>
</evidence>
<protein>
    <recommendedName>
        <fullName evidence="3">tRNA threonylcarbamoyladenosine biosynthesis protein TsaE</fullName>
    </recommendedName>
    <alternativeName>
        <fullName evidence="10">t(6)A37 threonylcarbamoyladenosine biosynthesis protein TsaE</fullName>
    </alternativeName>
</protein>
<keyword evidence="6" id="KW-0479">Metal-binding</keyword>
<dbReference type="InterPro" id="IPR003442">
    <property type="entry name" value="T6A_TsaE"/>
</dbReference>
<keyword evidence="9" id="KW-0460">Magnesium</keyword>
<organism evidence="11 12">
    <name type="scientific">Candidatus Falkowbacteria bacterium CG10_big_fil_rev_8_21_14_0_10_37_14</name>
    <dbReference type="NCBI Taxonomy" id="1974561"/>
    <lineage>
        <taxon>Bacteria</taxon>
        <taxon>Candidatus Falkowiibacteriota</taxon>
    </lineage>
</organism>
<dbReference type="SUPFAM" id="SSF52540">
    <property type="entry name" value="P-loop containing nucleoside triphosphate hydrolases"/>
    <property type="match status" value="1"/>
</dbReference>
<keyword evidence="4" id="KW-0963">Cytoplasm</keyword>
<evidence type="ECO:0000256" key="5">
    <source>
        <dbReference type="ARBA" id="ARBA00022694"/>
    </source>
</evidence>
<dbReference type="GO" id="GO:0005737">
    <property type="term" value="C:cytoplasm"/>
    <property type="evidence" value="ECO:0007669"/>
    <property type="project" value="UniProtKB-SubCell"/>
</dbReference>
<comment type="subcellular location">
    <subcellularLocation>
        <location evidence="1">Cytoplasm</location>
    </subcellularLocation>
</comment>
<keyword evidence="8" id="KW-0067">ATP-binding</keyword>
<dbReference type="GO" id="GO:0016740">
    <property type="term" value="F:transferase activity"/>
    <property type="evidence" value="ECO:0007669"/>
    <property type="project" value="UniProtKB-KW"/>
</dbReference>
<reference evidence="12" key="1">
    <citation type="submission" date="2017-09" db="EMBL/GenBank/DDBJ databases">
        <title>Depth-based differentiation of microbial function through sediment-hosted aquifers and enrichment of novel symbionts in the deep terrestrial subsurface.</title>
        <authorList>
            <person name="Probst A.J."/>
            <person name="Ladd B."/>
            <person name="Jarett J.K."/>
            <person name="Geller-Mcgrath D.E."/>
            <person name="Sieber C.M.K."/>
            <person name="Emerson J.B."/>
            <person name="Anantharaman K."/>
            <person name="Thomas B.C."/>
            <person name="Malmstrom R."/>
            <person name="Stieglmeier M."/>
            <person name="Klingl A."/>
            <person name="Woyke T."/>
            <person name="Ryan C.M."/>
            <person name="Banfield J.F."/>
        </authorList>
    </citation>
    <scope>NUCLEOTIDE SEQUENCE [LARGE SCALE GENOMIC DNA]</scope>
</reference>
<proteinExistence type="inferred from homology"/>
<dbReference type="InterPro" id="IPR027417">
    <property type="entry name" value="P-loop_NTPase"/>
</dbReference>
<evidence type="ECO:0000256" key="6">
    <source>
        <dbReference type="ARBA" id="ARBA00022723"/>
    </source>
</evidence>
<comment type="similarity">
    <text evidence="2">Belongs to the TsaE family.</text>
</comment>
<dbReference type="PANTHER" id="PTHR33540:SF2">
    <property type="entry name" value="TRNA THREONYLCARBAMOYLADENOSINE BIOSYNTHESIS PROTEIN TSAE"/>
    <property type="match status" value="1"/>
</dbReference>
<comment type="caution">
    <text evidence="11">The sequence shown here is derived from an EMBL/GenBank/DDBJ whole genome shotgun (WGS) entry which is preliminary data.</text>
</comment>
<dbReference type="Gene3D" id="3.40.50.300">
    <property type="entry name" value="P-loop containing nucleotide triphosphate hydrolases"/>
    <property type="match status" value="1"/>
</dbReference>
<dbReference type="GO" id="GO:0005524">
    <property type="term" value="F:ATP binding"/>
    <property type="evidence" value="ECO:0007669"/>
    <property type="project" value="UniProtKB-KW"/>
</dbReference>
<gene>
    <name evidence="11" type="ORF">COT94_04545</name>
</gene>
<dbReference type="GO" id="GO:0046872">
    <property type="term" value="F:metal ion binding"/>
    <property type="evidence" value="ECO:0007669"/>
    <property type="project" value="UniProtKB-KW"/>
</dbReference>
<sequence>MKFITYTEQSTEDLAAGLAREMVGGEVLALVGELGAGKTAFCRGLAKGLKVTETVNSPTFVVMRVYDIKKAKIKQFVHIDAYRLNQGKELTDIGVDDYLGQNDVVMAIEWADKVTEIWPAKVKVINFKTKEDGGREIEVY</sequence>
<evidence type="ECO:0000256" key="4">
    <source>
        <dbReference type="ARBA" id="ARBA00022490"/>
    </source>
</evidence>
<evidence type="ECO:0000256" key="10">
    <source>
        <dbReference type="ARBA" id="ARBA00032441"/>
    </source>
</evidence>
<evidence type="ECO:0000256" key="2">
    <source>
        <dbReference type="ARBA" id="ARBA00007599"/>
    </source>
</evidence>
<dbReference type="AlphaFoldDB" id="A0A2M6WSA8"/>
<dbReference type="PANTHER" id="PTHR33540">
    <property type="entry name" value="TRNA THREONYLCARBAMOYLADENOSINE BIOSYNTHESIS PROTEIN TSAE"/>
    <property type="match status" value="1"/>
</dbReference>
<dbReference type="EMBL" id="PFAM01000026">
    <property type="protein sequence ID" value="PIT95654.1"/>
    <property type="molecule type" value="Genomic_DNA"/>
</dbReference>
<dbReference type="Proteomes" id="UP000228533">
    <property type="component" value="Unassembled WGS sequence"/>
</dbReference>
<evidence type="ECO:0000256" key="1">
    <source>
        <dbReference type="ARBA" id="ARBA00004496"/>
    </source>
</evidence>
<evidence type="ECO:0000256" key="3">
    <source>
        <dbReference type="ARBA" id="ARBA00019010"/>
    </source>
</evidence>
<evidence type="ECO:0000313" key="11">
    <source>
        <dbReference type="EMBL" id="PIT95654.1"/>
    </source>
</evidence>
<dbReference type="Pfam" id="PF02367">
    <property type="entry name" value="TsaE"/>
    <property type="match status" value="1"/>
</dbReference>
<accession>A0A2M6WSA8</accession>
<name>A0A2M6WSA8_9BACT</name>
<evidence type="ECO:0000313" key="12">
    <source>
        <dbReference type="Proteomes" id="UP000228533"/>
    </source>
</evidence>
<dbReference type="NCBIfam" id="TIGR00150">
    <property type="entry name" value="T6A_YjeE"/>
    <property type="match status" value="1"/>
</dbReference>
<evidence type="ECO:0000256" key="9">
    <source>
        <dbReference type="ARBA" id="ARBA00022842"/>
    </source>
</evidence>
<keyword evidence="11" id="KW-0808">Transferase</keyword>
<dbReference type="GO" id="GO:0002949">
    <property type="term" value="P:tRNA threonylcarbamoyladenosine modification"/>
    <property type="evidence" value="ECO:0007669"/>
    <property type="project" value="InterPro"/>
</dbReference>